<evidence type="ECO:0000259" key="1">
    <source>
        <dbReference type="PROSITE" id="PS50943"/>
    </source>
</evidence>
<feature type="domain" description="HTH cro/C1-type" evidence="1">
    <location>
        <begin position="281"/>
        <end position="335"/>
    </location>
</feature>
<dbReference type="PROSITE" id="PS50943">
    <property type="entry name" value="HTH_CROC1"/>
    <property type="match status" value="2"/>
</dbReference>
<evidence type="ECO:0000313" key="2">
    <source>
        <dbReference type="EMBL" id="MVX63641.1"/>
    </source>
</evidence>
<dbReference type="SMART" id="SM00530">
    <property type="entry name" value="HTH_XRE"/>
    <property type="match status" value="2"/>
</dbReference>
<dbReference type="Gene3D" id="1.10.260.40">
    <property type="entry name" value="lambda repressor-like DNA-binding domains"/>
    <property type="match status" value="1"/>
</dbReference>
<dbReference type="AlphaFoldDB" id="A0A964RL83"/>
<gene>
    <name evidence="2" type="ORF">GKZ28_08025</name>
</gene>
<comment type="caution">
    <text evidence="2">The sequence shown here is derived from an EMBL/GenBank/DDBJ whole genome shotgun (WGS) entry which is preliminary data.</text>
</comment>
<proteinExistence type="predicted"/>
<protein>
    <submittedName>
        <fullName evidence="2">Helix-turn-helix domain-containing protein</fullName>
    </submittedName>
</protein>
<dbReference type="Proteomes" id="UP000656077">
    <property type="component" value="Unassembled WGS sequence"/>
</dbReference>
<dbReference type="InterPro" id="IPR010982">
    <property type="entry name" value="Lambda_DNA-bd_dom_sf"/>
</dbReference>
<dbReference type="Pfam" id="PF01381">
    <property type="entry name" value="HTH_3"/>
    <property type="match status" value="1"/>
</dbReference>
<organism evidence="2 3">
    <name type="scientific">Clostridium chromiireducens</name>
    <dbReference type="NCBI Taxonomy" id="225345"/>
    <lineage>
        <taxon>Bacteria</taxon>
        <taxon>Bacillati</taxon>
        <taxon>Bacillota</taxon>
        <taxon>Clostridia</taxon>
        <taxon>Eubacteriales</taxon>
        <taxon>Clostridiaceae</taxon>
        <taxon>Clostridium</taxon>
    </lineage>
</organism>
<dbReference type="InterPro" id="IPR001387">
    <property type="entry name" value="Cro/C1-type_HTH"/>
</dbReference>
<dbReference type="CDD" id="cd00093">
    <property type="entry name" value="HTH_XRE"/>
    <property type="match status" value="1"/>
</dbReference>
<dbReference type="RefSeq" id="WP_160358741.1">
    <property type="nucleotide sequence ID" value="NZ_WSRQ01000010.1"/>
</dbReference>
<dbReference type="EMBL" id="WSRQ01000010">
    <property type="protein sequence ID" value="MVX63641.1"/>
    <property type="molecule type" value="Genomic_DNA"/>
</dbReference>
<dbReference type="GO" id="GO:0003677">
    <property type="term" value="F:DNA binding"/>
    <property type="evidence" value="ECO:0007669"/>
    <property type="project" value="InterPro"/>
</dbReference>
<feature type="domain" description="HTH cro/C1-type" evidence="1">
    <location>
        <begin position="38"/>
        <end position="79"/>
    </location>
</feature>
<sequence>MLKIIINEIVNEQRYNVPKILPNNLEPIKINYGISTLEIAKSLGLNRNFISNVIKEKANFSGISVIKLMKHFNIPFNLIYSVNRKVSYIENEFKRYICVFQLDKYESYEKSDLVMSAMRDIVSETYQTLIVKMIKDIKDNTISFSADDKSENFSSDLLKYQEVVSNLNYDFHNYKYVAVAYEILNDMSVSKYINLQENIDTDLIRYLDNKSFTTNKFKTISIRKKDIIEKNDYYKLPQEYSILIDGEIVICDKIKKSDCIVKRNSIEFNVLSEIIVNLTKLNYLREYKSYSTKDMANKLGVSEDTYIAIEKGYQKLSAQTMWKIELEFGVLLHSVLNIDEYYKKYCTE</sequence>
<evidence type="ECO:0000313" key="3">
    <source>
        <dbReference type="Proteomes" id="UP000656077"/>
    </source>
</evidence>
<accession>A0A964RL83</accession>
<dbReference type="SUPFAM" id="SSF47413">
    <property type="entry name" value="lambda repressor-like DNA-binding domains"/>
    <property type="match status" value="2"/>
</dbReference>
<reference evidence="2" key="1">
    <citation type="submission" date="2019-12" db="EMBL/GenBank/DDBJ databases">
        <title>Microbes associate with the intestines of laboratory mice.</title>
        <authorList>
            <person name="Navarre W."/>
            <person name="Wong E."/>
        </authorList>
    </citation>
    <scope>NUCLEOTIDE SEQUENCE</scope>
    <source>
        <strain evidence="2">NM79_F5</strain>
    </source>
</reference>
<name>A0A964RL83_9CLOT</name>